<accession>X8E8S1</accession>
<gene>
    <name evidence="3" type="ORF">I553_7310</name>
</gene>
<comment type="caution">
    <text evidence="3">The sequence shown here is derived from an EMBL/GenBank/DDBJ whole genome shotgun (WGS) entry which is preliminary data.</text>
</comment>
<dbReference type="PROSITE" id="PS51257">
    <property type="entry name" value="PROKAR_LIPOPROTEIN"/>
    <property type="match status" value="1"/>
</dbReference>
<dbReference type="AlphaFoldDB" id="X8E8S1"/>
<feature type="signal peptide" evidence="2">
    <location>
        <begin position="1"/>
        <end position="23"/>
    </location>
</feature>
<evidence type="ECO:0000313" key="3">
    <source>
        <dbReference type="EMBL" id="EUA76230.1"/>
    </source>
</evidence>
<organism evidence="3">
    <name type="scientific">Mycobacterium xenopi 4042</name>
    <dbReference type="NCBI Taxonomy" id="1299334"/>
    <lineage>
        <taxon>Bacteria</taxon>
        <taxon>Bacillati</taxon>
        <taxon>Actinomycetota</taxon>
        <taxon>Actinomycetes</taxon>
        <taxon>Mycobacteriales</taxon>
        <taxon>Mycobacteriaceae</taxon>
        <taxon>Mycobacterium</taxon>
    </lineage>
</organism>
<feature type="region of interest" description="Disordered" evidence="1">
    <location>
        <begin position="28"/>
        <end position="70"/>
    </location>
</feature>
<keyword evidence="3" id="KW-0449">Lipoprotein</keyword>
<feature type="chain" id="PRO_5038835160" evidence="2">
    <location>
        <begin position="24"/>
        <end position="70"/>
    </location>
</feature>
<evidence type="ECO:0000256" key="2">
    <source>
        <dbReference type="SAM" id="SignalP"/>
    </source>
</evidence>
<evidence type="ECO:0000256" key="1">
    <source>
        <dbReference type="SAM" id="MobiDB-lite"/>
    </source>
</evidence>
<protein>
    <submittedName>
        <fullName evidence="3">Putative lipoprotein</fullName>
    </submittedName>
</protein>
<feature type="compositionally biased region" description="Basic residues" evidence="1">
    <location>
        <begin position="39"/>
        <end position="64"/>
    </location>
</feature>
<reference evidence="3" key="1">
    <citation type="submission" date="2014-01" db="EMBL/GenBank/DDBJ databases">
        <authorList>
            <person name="Brown-Elliot B."/>
            <person name="Wallace R."/>
            <person name="Lenaerts A."/>
            <person name="Ordway D."/>
            <person name="DeGroote M.A."/>
            <person name="Parker T."/>
            <person name="Sizemore C."/>
            <person name="Tallon L.J."/>
            <person name="Sadzewicz L.K."/>
            <person name="Sengamalay N."/>
            <person name="Fraser C.M."/>
            <person name="Hine E."/>
            <person name="Shefchek K.A."/>
            <person name="Das S.P."/>
            <person name="Tettelin H."/>
        </authorList>
    </citation>
    <scope>NUCLEOTIDE SEQUENCE [LARGE SCALE GENOMIC DNA]</scope>
    <source>
        <strain evidence="3">4042</strain>
    </source>
</reference>
<keyword evidence="2" id="KW-0732">Signal</keyword>
<dbReference type="EMBL" id="JAOB01000006">
    <property type="protein sequence ID" value="EUA76230.1"/>
    <property type="molecule type" value="Genomic_DNA"/>
</dbReference>
<name>X8E8S1_MYCXE</name>
<sequence length="70" mass="7511">MRSRPPMLVVALAVTALVAGCEAKVYGAAAAKPAPPHAARLRRRPKRSLRRSRRPGRRPGRAARPHPAGS</sequence>
<proteinExistence type="predicted"/>